<dbReference type="Gene3D" id="3.50.50.60">
    <property type="entry name" value="FAD/NAD(P)-binding domain"/>
    <property type="match status" value="1"/>
</dbReference>
<dbReference type="PANTHER" id="PTHR47470">
    <property type="entry name" value="CHOLESTEROL OXIDASE"/>
    <property type="match status" value="1"/>
</dbReference>
<comment type="similarity">
    <text evidence="2">Belongs to the GMC oxidoreductase family.</text>
</comment>
<dbReference type="EMBL" id="RJKE01000001">
    <property type="protein sequence ID" value="ROO85939.1"/>
    <property type="molecule type" value="Genomic_DNA"/>
</dbReference>
<dbReference type="EC" id="1.1.3.6" evidence="13"/>
<feature type="domain" description="Glucose-methanol-choline oxidoreductase C-terminal" evidence="16">
    <location>
        <begin position="441"/>
        <end position="492"/>
    </location>
</feature>
<evidence type="ECO:0000256" key="2">
    <source>
        <dbReference type="ARBA" id="ARBA00010790"/>
    </source>
</evidence>
<evidence type="ECO:0000256" key="3">
    <source>
        <dbReference type="ARBA" id="ARBA00022548"/>
    </source>
</evidence>
<evidence type="ECO:0000256" key="5">
    <source>
        <dbReference type="ARBA" id="ARBA00022827"/>
    </source>
</evidence>
<evidence type="ECO:0000256" key="9">
    <source>
        <dbReference type="ARBA" id="ARBA00023221"/>
    </source>
</evidence>
<dbReference type="Gene3D" id="3.30.410.10">
    <property type="entry name" value="Cholesterol Oxidase, domain 2"/>
    <property type="match status" value="1"/>
</dbReference>
<proteinExistence type="inferred from homology"/>
<dbReference type="AlphaFoldDB" id="A0A3N1CXA7"/>
<evidence type="ECO:0000256" key="4">
    <source>
        <dbReference type="ARBA" id="ARBA00022630"/>
    </source>
</evidence>
<gene>
    <name evidence="17" type="ORF">EDD29_3493</name>
</gene>
<comment type="pathway">
    <text evidence="12">Steroid metabolism; cholesterol degradation.</text>
</comment>
<dbReference type="SUPFAM" id="SSF54373">
    <property type="entry name" value="FAD-linked reductases, C-terminal domain"/>
    <property type="match status" value="1"/>
</dbReference>
<comment type="caution">
    <text evidence="17">The sequence shown here is derived from an EMBL/GenBank/DDBJ whole genome shotgun (WGS) entry which is preliminary data.</text>
</comment>
<dbReference type="SUPFAM" id="SSF51905">
    <property type="entry name" value="FAD/NAD(P)-binding domain"/>
    <property type="match status" value="1"/>
</dbReference>
<keyword evidence="8" id="KW-1207">Sterol metabolism</keyword>
<dbReference type="InterPro" id="IPR007867">
    <property type="entry name" value="GMC_OxRtase_C"/>
</dbReference>
<dbReference type="GO" id="GO:0008203">
    <property type="term" value="P:cholesterol metabolic process"/>
    <property type="evidence" value="ECO:0007669"/>
    <property type="project" value="UniProtKB-KW"/>
</dbReference>
<evidence type="ECO:0000256" key="6">
    <source>
        <dbReference type="ARBA" id="ARBA00023002"/>
    </source>
</evidence>
<keyword evidence="7" id="KW-0443">Lipid metabolism</keyword>
<accession>A0A3N1CXA7</accession>
<keyword evidence="9" id="KW-0753">Steroid metabolism</keyword>
<evidence type="ECO:0000256" key="13">
    <source>
        <dbReference type="ARBA" id="ARBA00049723"/>
    </source>
</evidence>
<dbReference type="EC" id="5.3.3.1" evidence="11"/>
<dbReference type="Pfam" id="PF05199">
    <property type="entry name" value="GMC_oxred_C"/>
    <property type="match status" value="1"/>
</dbReference>
<keyword evidence="10" id="KW-0413">Isomerase</keyword>
<evidence type="ECO:0000256" key="12">
    <source>
        <dbReference type="ARBA" id="ARBA00049645"/>
    </source>
</evidence>
<comment type="cofactor">
    <cofactor evidence="1">
        <name>FAD</name>
        <dbReference type="ChEBI" id="CHEBI:57692"/>
    </cofactor>
</comment>
<dbReference type="OrthoDB" id="517968at2"/>
<organism evidence="17 18">
    <name type="scientific">Actinocorallia herbida</name>
    <dbReference type="NCBI Taxonomy" id="58109"/>
    <lineage>
        <taxon>Bacteria</taxon>
        <taxon>Bacillati</taxon>
        <taxon>Actinomycetota</taxon>
        <taxon>Actinomycetes</taxon>
        <taxon>Streptosporangiales</taxon>
        <taxon>Thermomonosporaceae</taxon>
        <taxon>Actinocorallia</taxon>
    </lineage>
</organism>
<protein>
    <recommendedName>
        <fullName evidence="14">Cholesterol oxidase</fullName>
        <ecNumber evidence="13">1.1.3.6</ecNumber>
        <ecNumber evidence="11">5.3.3.1</ecNumber>
    </recommendedName>
    <alternativeName>
        <fullName evidence="15">Cholesterol isomerase</fullName>
    </alternativeName>
</protein>
<evidence type="ECO:0000313" key="17">
    <source>
        <dbReference type="EMBL" id="ROO85939.1"/>
    </source>
</evidence>
<keyword evidence="5" id="KW-0274">FAD</keyword>
<evidence type="ECO:0000256" key="10">
    <source>
        <dbReference type="ARBA" id="ARBA00023235"/>
    </source>
</evidence>
<evidence type="ECO:0000256" key="7">
    <source>
        <dbReference type="ARBA" id="ARBA00023098"/>
    </source>
</evidence>
<evidence type="ECO:0000256" key="8">
    <source>
        <dbReference type="ARBA" id="ARBA00023166"/>
    </source>
</evidence>
<dbReference type="PANTHER" id="PTHR47470:SF1">
    <property type="entry name" value="FAD-DEPENDENT OXIDOREDUCTASE 2 FAD BINDING DOMAIN-CONTAINING PROTEIN"/>
    <property type="match status" value="1"/>
</dbReference>
<reference evidence="17 18" key="1">
    <citation type="submission" date="2018-11" db="EMBL/GenBank/DDBJ databases">
        <title>Sequencing the genomes of 1000 actinobacteria strains.</title>
        <authorList>
            <person name="Klenk H.-P."/>
        </authorList>
    </citation>
    <scope>NUCLEOTIDE SEQUENCE [LARGE SCALE GENOMIC DNA]</scope>
    <source>
        <strain evidence="17 18">DSM 44254</strain>
    </source>
</reference>
<evidence type="ECO:0000256" key="1">
    <source>
        <dbReference type="ARBA" id="ARBA00001974"/>
    </source>
</evidence>
<evidence type="ECO:0000256" key="11">
    <source>
        <dbReference type="ARBA" id="ARBA00038856"/>
    </source>
</evidence>
<keyword evidence="18" id="KW-1185">Reference proteome</keyword>
<keyword evidence="4" id="KW-0285">Flavoprotein</keyword>
<evidence type="ECO:0000259" key="16">
    <source>
        <dbReference type="Pfam" id="PF05199"/>
    </source>
</evidence>
<dbReference type="RefSeq" id="WP_123665387.1">
    <property type="nucleotide sequence ID" value="NZ_RJKE01000001.1"/>
</dbReference>
<dbReference type="GO" id="GO:0016995">
    <property type="term" value="F:cholesterol oxidase activity"/>
    <property type="evidence" value="ECO:0007669"/>
    <property type="project" value="UniProtKB-EC"/>
</dbReference>
<dbReference type="Proteomes" id="UP000272400">
    <property type="component" value="Unassembled WGS sequence"/>
</dbReference>
<evidence type="ECO:0000256" key="15">
    <source>
        <dbReference type="ARBA" id="ARBA00049778"/>
    </source>
</evidence>
<evidence type="ECO:0000313" key="18">
    <source>
        <dbReference type="Proteomes" id="UP000272400"/>
    </source>
</evidence>
<sequence>MPQPPHAPQQSGPAPETTEHHARAVVVGTGFGGGVAALRLAEAGVPTLVLERGVRWPTGPDSTTFPRAADLDARAGWLTDRSTTPGVFTRWAPYTGLIETLRGRGTAVNCAAGVGGGSLVSHGMTLQPAEEHFALSMPELADAYGDLDRWAYPAVARMLRLGTIPDDVLAADAYRSSRLFLDTARKAGLETFRLPVPVDWDHVRGELEGEHTPTYITGDLAYGVNNGGKHSVDVTYLAAAEATGRVTVESLHLVRDLALDDRGRWLLHVDRLGTDGTVLEHKRITADAVFLAAGSPGTTRLLVKARGKGLVPGLPDAVGTGWGTNGNRAYAWVQMDDDPGRPQGGPSCVGGRDPRSPIPYTVVHAGSPILPPSPARMMALAGCGIVRPEGVWTYDPEADDAVLTWPRSADADVAKLIAERMDAFAEAGGGFVADTSPAEPATWHPLGGVPVGGAVDRHGRVLGHRGLYVLDGSRIPGSTGACGPAMTIAALAEHSMAALVRTDLGEVF</sequence>
<dbReference type="GO" id="GO:0004769">
    <property type="term" value="F:steroid Delta-isomerase activity"/>
    <property type="evidence" value="ECO:0007669"/>
    <property type="project" value="UniProtKB-EC"/>
</dbReference>
<evidence type="ECO:0000256" key="14">
    <source>
        <dbReference type="ARBA" id="ARBA00049744"/>
    </source>
</evidence>
<keyword evidence="3" id="KW-0153">Cholesterol metabolism</keyword>
<keyword evidence="6" id="KW-0560">Oxidoreductase</keyword>
<dbReference type="InterPro" id="IPR036188">
    <property type="entry name" value="FAD/NAD-bd_sf"/>
</dbReference>
<dbReference type="InterPro" id="IPR052542">
    <property type="entry name" value="Cholesterol_Oxidase"/>
</dbReference>
<name>A0A3N1CXA7_9ACTN</name>